<dbReference type="Proteomes" id="UP000886785">
    <property type="component" value="Unassembled WGS sequence"/>
</dbReference>
<dbReference type="PANTHER" id="PTHR21180:SF32">
    <property type="entry name" value="ENDONUCLEASE_EXONUCLEASE_PHOSPHATASE FAMILY DOMAIN-CONTAINING PROTEIN 1"/>
    <property type="match status" value="1"/>
</dbReference>
<comment type="caution">
    <text evidence="3">The sequence shown here is derived from an EMBL/GenBank/DDBJ whole genome shotgun (WGS) entry which is preliminary data.</text>
</comment>
<evidence type="ECO:0000313" key="4">
    <source>
        <dbReference type="Proteomes" id="UP000886785"/>
    </source>
</evidence>
<sequence>MFRRGGFGLKKDFSREFWALIGTGLILCAFLIGWSFFSTAGVTVFVVTEETSAGTIAEEIGAHPTQLESETPAEKININTASAEDLDFLPGIGAVLAERIVDYREEHGGFRSLEEIKEVSGIGDATYEEIRDLITLG</sequence>
<dbReference type="EMBL" id="DVHF01000022">
    <property type="protein sequence ID" value="HIR56379.1"/>
    <property type="molecule type" value="Genomic_DNA"/>
</dbReference>
<feature type="transmembrane region" description="Helical" evidence="1">
    <location>
        <begin position="17"/>
        <end position="37"/>
    </location>
</feature>
<dbReference type="Pfam" id="PF12836">
    <property type="entry name" value="HHH_3"/>
    <property type="match status" value="1"/>
</dbReference>
<dbReference type="InterPro" id="IPR010994">
    <property type="entry name" value="RuvA_2-like"/>
</dbReference>
<dbReference type="SUPFAM" id="SSF47781">
    <property type="entry name" value="RuvA domain 2-like"/>
    <property type="match status" value="1"/>
</dbReference>
<dbReference type="InterPro" id="IPR051675">
    <property type="entry name" value="Endo/Exo/Phosphatase_dom_1"/>
</dbReference>
<dbReference type="InterPro" id="IPR003583">
    <property type="entry name" value="Hlx-hairpin-Hlx_DNA-bd_motif"/>
</dbReference>
<dbReference type="Gene3D" id="1.10.150.320">
    <property type="entry name" value="Photosystem II 12 kDa extrinsic protein"/>
    <property type="match status" value="1"/>
</dbReference>
<keyword evidence="1" id="KW-1133">Transmembrane helix</keyword>
<dbReference type="GO" id="GO:0006281">
    <property type="term" value="P:DNA repair"/>
    <property type="evidence" value="ECO:0007669"/>
    <property type="project" value="InterPro"/>
</dbReference>
<proteinExistence type="predicted"/>
<evidence type="ECO:0000256" key="1">
    <source>
        <dbReference type="SAM" id="Phobius"/>
    </source>
</evidence>
<dbReference type="AlphaFoldDB" id="A0A9D1J0U9"/>
<protein>
    <submittedName>
        <fullName evidence="3">Helix-hairpin-helix domain-containing protein</fullName>
    </submittedName>
</protein>
<organism evidence="3 4">
    <name type="scientific">Candidatus Gallacutalibacter pullicola</name>
    <dbReference type="NCBI Taxonomy" id="2840830"/>
    <lineage>
        <taxon>Bacteria</taxon>
        <taxon>Bacillati</taxon>
        <taxon>Bacillota</taxon>
        <taxon>Clostridia</taxon>
        <taxon>Eubacteriales</taxon>
        <taxon>Candidatus Gallacutalibacter</taxon>
    </lineage>
</organism>
<dbReference type="NCBIfam" id="TIGR00426">
    <property type="entry name" value="competence protein ComEA helix-hairpin-helix repeat region"/>
    <property type="match status" value="1"/>
</dbReference>
<reference evidence="3" key="2">
    <citation type="journal article" date="2021" name="PeerJ">
        <title>Extensive microbial diversity within the chicken gut microbiome revealed by metagenomics and culture.</title>
        <authorList>
            <person name="Gilroy R."/>
            <person name="Ravi A."/>
            <person name="Getino M."/>
            <person name="Pursley I."/>
            <person name="Horton D.L."/>
            <person name="Alikhan N.F."/>
            <person name="Baker D."/>
            <person name="Gharbi K."/>
            <person name="Hall N."/>
            <person name="Watson M."/>
            <person name="Adriaenssens E.M."/>
            <person name="Foster-Nyarko E."/>
            <person name="Jarju S."/>
            <person name="Secka A."/>
            <person name="Antonio M."/>
            <person name="Oren A."/>
            <person name="Chaudhuri R.R."/>
            <person name="La Ragione R."/>
            <person name="Hildebrand F."/>
            <person name="Pallen M.J."/>
        </authorList>
    </citation>
    <scope>NUCLEOTIDE SEQUENCE</scope>
    <source>
        <strain evidence="3">ChiSjej1B19-7085</strain>
    </source>
</reference>
<feature type="domain" description="Helix-hairpin-helix DNA-binding motif class 1" evidence="2">
    <location>
        <begin position="114"/>
        <end position="133"/>
    </location>
</feature>
<keyword evidence="1" id="KW-0472">Membrane</keyword>
<evidence type="ECO:0000259" key="2">
    <source>
        <dbReference type="SMART" id="SM00278"/>
    </source>
</evidence>
<name>A0A9D1J0U9_9FIRM</name>
<dbReference type="InterPro" id="IPR004509">
    <property type="entry name" value="Competence_ComEA_HhH"/>
</dbReference>
<evidence type="ECO:0000313" key="3">
    <source>
        <dbReference type="EMBL" id="HIR56379.1"/>
    </source>
</evidence>
<keyword evidence="1" id="KW-0812">Transmembrane</keyword>
<feature type="domain" description="Helix-hairpin-helix DNA-binding motif class 1" evidence="2">
    <location>
        <begin position="84"/>
        <end position="103"/>
    </location>
</feature>
<gene>
    <name evidence="3" type="ORF">IAA54_01820</name>
</gene>
<reference evidence="3" key="1">
    <citation type="submission" date="2020-10" db="EMBL/GenBank/DDBJ databases">
        <authorList>
            <person name="Gilroy R."/>
        </authorList>
    </citation>
    <scope>NUCLEOTIDE SEQUENCE</scope>
    <source>
        <strain evidence="3">ChiSjej1B19-7085</strain>
    </source>
</reference>
<dbReference type="PANTHER" id="PTHR21180">
    <property type="entry name" value="ENDONUCLEASE/EXONUCLEASE/PHOSPHATASE FAMILY DOMAIN-CONTAINING PROTEIN 1"/>
    <property type="match status" value="1"/>
</dbReference>
<accession>A0A9D1J0U9</accession>
<dbReference type="GO" id="GO:0015628">
    <property type="term" value="P:protein secretion by the type II secretion system"/>
    <property type="evidence" value="ECO:0007669"/>
    <property type="project" value="TreeGrafter"/>
</dbReference>
<dbReference type="GO" id="GO:0015627">
    <property type="term" value="C:type II protein secretion system complex"/>
    <property type="evidence" value="ECO:0007669"/>
    <property type="project" value="TreeGrafter"/>
</dbReference>
<dbReference type="GO" id="GO:0003677">
    <property type="term" value="F:DNA binding"/>
    <property type="evidence" value="ECO:0007669"/>
    <property type="project" value="InterPro"/>
</dbReference>
<dbReference type="SMART" id="SM00278">
    <property type="entry name" value="HhH1"/>
    <property type="match status" value="2"/>
</dbReference>